<keyword evidence="2" id="KW-1185">Reference proteome</keyword>
<dbReference type="SUPFAM" id="SSF57850">
    <property type="entry name" value="RING/U-box"/>
    <property type="match status" value="1"/>
</dbReference>
<name>A0A5B6WR12_9ROSI</name>
<organism evidence="1 2">
    <name type="scientific">Gossypium australe</name>
    <dbReference type="NCBI Taxonomy" id="47621"/>
    <lineage>
        <taxon>Eukaryota</taxon>
        <taxon>Viridiplantae</taxon>
        <taxon>Streptophyta</taxon>
        <taxon>Embryophyta</taxon>
        <taxon>Tracheophyta</taxon>
        <taxon>Spermatophyta</taxon>
        <taxon>Magnoliopsida</taxon>
        <taxon>eudicotyledons</taxon>
        <taxon>Gunneridae</taxon>
        <taxon>Pentapetalae</taxon>
        <taxon>rosids</taxon>
        <taxon>malvids</taxon>
        <taxon>Malvales</taxon>
        <taxon>Malvaceae</taxon>
        <taxon>Malvoideae</taxon>
        <taxon>Gossypium</taxon>
    </lineage>
</organism>
<comment type="caution">
    <text evidence="1">The sequence shown here is derived from an EMBL/GenBank/DDBJ whole genome shotgun (WGS) entry which is preliminary data.</text>
</comment>
<protein>
    <submittedName>
        <fullName evidence="1">E3 ubiquitin-protein ligase RING1-like</fullName>
    </submittedName>
</protein>
<sequence>MLGAKVHNIPCNHLYHSNCILQWLQLCNSYPPPLMAIKEPKLDMYSNLDEISVVLAIWRLPNVGLVIGKFPRGIREDGMSNHQRQKWQWKQCQRWKYMKPIHTTNCASDFQGSIQVEGPKFITFLSIICTIPTA</sequence>
<dbReference type="Gene3D" id="3.30.40.10">
    <property type="entry name" value="Zinc/RING finger domain, C3HC4 (zinc finger)"/>
    <property type="match status" value="1"/>
</dbReference>
<evidence type="ECO:0000313" key="1">
    <source>
        <dbReference type="EMBL" id="KAA3483377.1"/>
    </source>
</evidence>
<accession>A0A5B6WR12</accession>
<proteinExistence type="predicted"/>
<dbReference type="AlphaFoldDB" id="A0A5B6WR12"/>
<gene>
    <name evidence="1" type="ORF">EPI10_005557</name>
</gene>
<dbReference type="InterPro" id="IPR013083">
    <property type="entry name" value="Znf_RING/FYVE/PHD"/>
</dbReference>
<dbReference type="OrthoDB" id="8062037at2759"/>
<dbReference type="EMBL" id="SMMG02000002">
    <property type="protein sequence ID" value="KAA3483377.1"/>
    <property type="molecule type" value="Genomic_DNA"/>
</dbReference>
<dbReference type="Proteomes" id="UP000325315">
    <property type="component" value="Unassembled WGS sequence"/>
</dbReference>
<evidence type="ECO:0000313" key="2">
    <source>
        <dbReference type="Proteomes" id="UP000325315"/>
    </source>
</evidence>
<reference evidence="2" key="1">
    <citation type="journal article" date="2019" name="Plant Biotechnol. J.">
        <title>Genome sequencing of the Australian wild diploid species Gossypium australe highlights disease resistance and delayed gland morphogenesis.</title>
        <authorList>
            <person name="Cai Y."/>
            <person name="Cai X."/>
            <person name="Wang Q."/>
            <person name="Wang P."/>
            <person name="Zhang Y."/>
            <person name="Cai C."/>
            <person name="Xu Y."/>
            <person name="Wang K."/>
            <person name="Zhou Z."/>
            <person name="Wang C."/>
            <person name="Geng S."/>
            <person name="Li B."/>
            <person name="Dong Q."/>
            <person name="Hou Y."/>
            <person name="Wang H."/>
            <person name="Ai P."/>
            <person name="Liu Z."/>
            <person name="Yi F."/>
            <person name="Sun M."/>
            <person name="An G."/>
            <person name="Cheng J."/>
            <person name="Zhang Y."/>
            <person name="Shi Q."/>
            <person name="Xie Y."/>
            <person name="Shi X."/>
            <person name="Chang Y."/>
            <person name="Huang F."/>
            <person name="Chen Y."/>
            <person name="Hong S."/>
            <person name="Mi L."/>
            <person name="Sun Q."/>
            <person name="Zhang L."/>
            <person name="Zhou B."/>
            <person name="Peng R."/>
            <person name="Zhang X."/>
            <person name="Liu F."/>
        </authorList>
    </citation>
    <scope>NUCLEOTIDE SEQUENCE [LARGE SCALE GENOMIC DNA]</scope>
    <source>
        <strain evidence="2">cv. PA1801</strain>
    </source>
</reference>